<dbReference type="PANTHER" id="PTHR22774:SF11">
    <property type="entry name" value="CHOREIN N-TERMINAL DOMAIN-CONTAINING PROTEIN"/>
    <property type="match status" value="1"/>
</dbReference>
<reference evidence="1" key="1">
    <citation type="submission" date="2015-10" db="EMBL/GenBank/DDBJ databases">
        <authorList>
            <person name="Martinez-Garcia P.J."/>
            <person name="Crepeau M.W."/>
            <person name="Puiu D."/>
            <person name="Gonzalez-Ibeas D."/>
            <person name="Whalen J."/>
            <person name="Stevens K."/>
            <person name="Paul R."/>
            <person name="Butterfield T."/>
            <person name="Britton M."/>
            <person name="Reagan R."/>
            <person name="Chakraborty S."/>
            <person name="Walawage S.L."/>
            <person name="Vasquez-Gross H.A."/>
            <person name="Cardeno C."/>
            <person name="Famula R."/>
            <person name="Pratt K."/>
            <person name="Kuruganti S."/>
            <person name="Aradhya M.K."/>
            <person name="Leslie C.A."/>
            <person name="Dandekar A.M."/>
            <person name="Salzberg S.L."/>
            <person name="Wegrzyn J.L."/>
            <person name="Langley C.H."/>
            <person name="Neale D.B."/>
        </authorList>
    </citation>
    <scope>NUCLEOTIDE SEQUENCE</scope>
    <source>
        <tissue evidence="1">Leaves</tissue>
    </source>
</reference>
<comment type="caution">
    <text evidence="1">The sequence shown here is derived from an EMBL/GenBank/DDBJ whole genome shotgun (WGS) entry which is preliminary data.</text>
</comment>
<dbReference type="InterPro" id="IPR026728">
    <property type="entry name" value="BLTP3A/B"/>
</dbReference>
<dbReference type="PANTHER" id="PTHR22774">
    <property type="entry name" value="CHOREIN N-TERMINAL DOMAIN-CONTAINING PROTEIN"/>
    <property type="match status" value="1"/>
</dbReference>
<accession>A0A833WIH8</accession>
<evidence type="ECO:0000313" key="2">
    <source>
        <dbReference type="Proteomes" id="UP000619265"/>
    </source>
</evidence>
<protein>
    <submittedName>
        <fullName evidence="1">Uncharacterized protein</fullName>
    </submittedName>
</protein>
<dbReference type="Proteomes" id="UP000619265">
    <property type="component" value="Unassembled WGS sequence"/>
</dbReference>
<sequence>MDSDGEVLARGKGTYKCDQTLMTYDKLQINVDQALIVTPAKLWLEAYATDENWQDVNLKEERDFASNKKYIYVFKLSSERGENQRDDDGAKRVFFGEERFIGVSGQAYVI</sequence>
<dbReference type="EMBL" id="LIHL02000013">
    <property type="protein sequence ID" value="KAF5451058.1"/>
    <property type="molecule type" value="Genomic_DNA"/>
</dbReference>
<organism evidence="1 2">
    <name type="scientific">Juglans regia</name>
    <name type="common">English walnut</name>
    <dbReference type="NCBI Taxonomy" id="51240"/>
    <lineage>
        <taxon>Eukaryota</taxon>
        <taxon>Viridiplantae</taxon>
        <taxon>Streptophyta</taxon>
        <taxon>Embryophyta</taxon>
        <taxon>Tracheophyta</taxon>
        <taxon>Spermatophyta</taxon>
        <taxon>Magnoliopsida</taxon>
        <taxon>eudicotyledons</taxon>
        <taxon>Gunneridae</taxon>
        <taxon>Pentapetalae</taxon>
        <taxon>rosids</taxon>
        <taxon>fabids</taxon>
        <taxon>Fagales</taxon>
        <taxon>Juglandaceae</taxon>
        <taxon>Juglans</taxon>
    </lineage>
</organism>
<dbReference type="Gramene" id="Jr13_29630_p2">
    <property type="protein sequence ID" value="cds.Jr13_29630_p2"/>
    <property type="gene ID" value="Jr13_29630"/>
</dbReference>
<evidence type="ECO:0000313" key="1">
    <source>
        <dbReference type="EMBL" id="KAF5451058.1"/>
    </source>
</evidence>
<name>A0A833WIH8_JUGRE</name>
<gene>
    <name evidence="1" type="ORF">F2P56_031357</name>
</gene>
<proteinExistence type="predicted"/>
<dbReference type="AlphaFoldDB" id="A0A833WIH8"/>
<reference evidence="1" key="2">
    <citation type="submission" date="2020-03" db="EMBL/GenBank/DDBJ databases">
        <title>Walnut 2.0.</title>
        <authorList>
            <person name="Marrano A."/>
            <person name="Britton M."/>
            <person name="Zimin A.V."/>
            <person name="Zaini P.A."/>
            <person name="Workman R."/>
            <person name="Puiu D."/>
            <person name="Bianco L."/>
            <person name="Allen B.J."/>
            <person name="Troggio M."/>
            <person name="Leslie C.A."/>
            <person name="Timp W."/>
            <person name="Dendekar A."/>
            <person name="Salzberg S.L."/>
            <person name="Neale D.B."/>
        </authorList>
    </citation>
    <scope>NUCLEOTIDE SEQUENCE</scope>
    <source>
        <tissue evidence="1">Leaves</tissue>
    </source>
</reference>